<organism evidence="3 4">
    <name type="scientific">Quercus rubra</name>
    <name type="common">Northern red oak</name>
    <name type="synonym">Quercus borealis</name>
    <dbReference type="NCBI Taxonomy" id="3512"/>
    <lineage>
        <taxon>Eukaryota</taxon>
        <taxon>Viridiplantae</taxon>
        <taxon>Streptophyta</taxon>
        <taxon>Embryophyta</taxon>
        <taxon>Tracheophyta</taxon>
        <taxon>Spermatophyta</taxon>
        <taxon>Magnoliopsida</taxon>
        <taxon>eudicotyledons</taxon>
        <taxon>Gunneridae</taxon>
        <taxon>Pentapetalae</taxon>
        <taxon>rosids</taxon>
        <taxon>fabids</taxon>
        <taxon>Fagales</taxon>
        <taxon>Fagaceae</taxon>
        <taxon>Quercus</taxon>
    </lineage>
</organism>
<dbReference type="SMART" id="SM00612">
    <property type="entry name" value="Kelch"/>
    <property type="match status" value="5"/>
</dbReference>
<gene>
    <name evidence="3" type="ORF">RGQ29_029329</name>
</gene>
<evidence type="ECO:0000313" key="3">
    <source>
        <dbReference type="EMBL" id="KAK4579611.1"/>
    </source>
</evidence>
<evidence type="ECO:0000259" key="2">
    <source>
        <dbReference type="PROSITE" id="PS51222"/>
    </source>
</evidence>
<feature type="region of interest" description="Disordered" evidence="1">
    <location>
        <begin position="1"/>
        <end position="29"/>
    </location>
</feature>
<dbReference type="PROSITE" id="PS51222">
    <property type="entry name" value="DCD"/>
    <property type="match status" value="1"/>
</dbReference>
<reference evidence="3 4" key="1">
    <citation type="journal article" date="2023" name="G3 (Bethesda)">
        <title>A haplotype-resolved chromosome-scale genome for Quercus rubra L. provides insights into the genetics of adaptive traits for red oak species.</title>
        <authorList>
            <person name="Kapoor B."/>
            <person name="Jenkins J."/>
            <person name="Schmutz J."/>
            <person name="Zhebentyayeva T."/>
            <person name="Kuelheim C."/>
            <person name="Coggeshall M."/>
            <person name="Heim C."/>
            <person name="Lasky J.R."/>
            <person name="Leites L."/>
            <person name="Islam-Faridi N."/>
            <person name="Romero-Severson J."/>
            <person name="DeLeo V.L."/>
            <person name="Lucas S.M."/>
            <person name="Lazic D."/>
            <person name="Gailing O."/>
            <person name="Carlson J."/>
            <person name="Staton M."/>
        </authorList>
    </citation>
    <scope>NUCLEOTIDE SEQUENCE [LARGE SCALE GENOMIC DNA]</scope>
    <source>
        <strain evidence="3">Pseudo-F2</strain>
    </source>
</reference>
<feature type="domain" description="DCD" evidence="2">
    <location>
        <begin position="34"/>
        <end position="166"/>
    </location>
</feature>
<dbReference type="InterPro" id="IPR044832">
    <property type="entry name" value="NRP-like"/>
</dbReference>
<evidence type="ECO:0000256" key="1">
    <source>
        <dbReference type="SAM" id="MobiDB-lite"/>
    </source>
</evidence>
<feature type="compositionally biased region" description="Basic residues" evidence="1">
    <location>
        <begin position="1"/>
        <end position="10"/>
    </location>
</feature>
<dbReference type="InterPro" id="IPR013989">
    <property type="entry name" value="Dev_and_cell_death_domain"/>
</dbReference>
<dbReference type="InterPro" id="IPR006652">
    <property type="entry name" value="Kelch_1"/>
</dbReference>
<dbReference type="AlphaFoldDB" id="A0AAN7EVJ6"/>
<dbReference type="PANTHER" id="PTHR46034:SF23">
    <property type="entry name" value="DCD (DEVELOPMENT AND CELL DEATH) DOMAIN PROTEIN"/>
    <property type="match status" value="1"/>
</dbReference>
<comment type="caution">
    <text evidence="3">The sequence shown here is derived from an EMBL/GenBank/DDBJ whole genome shotgun (WGS) entry which is preliminary data.</text>
</comment>
<dbReference type="Pfam" id="PF10539">
    <property type="entry name" value="Dev_Cell_Death"/>
    <property type="match status" value="1"/>
</dbReference>
<dbReference type="PANTHER" id="PTHR46034">
    <property type="match status" value="1"/>
</dbReference>
<dbReference type="SUPFAM" id="SSF117281">
    <property type="entry name" value="Kelch motif"/>
    <property type="match status" value="2"/>
</dbReference>
<feature type="compositionally biased region" description="Polar residues" evidence="1">
    <location>
        <begin position="14"/>
        <end position="29"/>
    </location>
</feature>
<accession>A0AAN7EVJ6</accession>
<keyword evidence="4" id="KW-1185">Reference proteome</keyword>
<dbReference type="EMBL" id="JAXUIC010000008">
    <property type="protein sequence ID" value="KAK4579611.1"/>
    <property type="molecule type" value="Genomic_DNA"/>
</dbReference>
<dbReference type="GO" id="GO:0034976">
    <property type="term" value="P:response to endoplasmic reticulum stress"/>
    <property type="evidence" value="ECO:0007669"/>
    <property type="project" value="InterPro"/>
</dbReference>
<dbReference type="Gene3D" id="2.120.10.80">
    <property type="entry name" value="Kelch-type beta propeller"/>
    <property type="match status" value="1"/>
</dbReference>
<dbReference type="Pfam" id="PF01344">
    <property type="entry name" value="Kelch_1"/>
    <property type="match status" value="5"/>
</dbReference>
<dbReference type="InterPro" id="IPR015915">
    <property type="entry name" value="Kelch-typ_b-propeller"/>
</dbReference>
<sequence length="870" mass="97586">MGAGRKKGTHTLKENSQSRISKNSSTTARNLRKSELRGVIFGCKHHTIKECLSKQLFGLPALHFPYIRNVSVGLPLFLFNYSDRRLHGIFEAASPGQMNINPYAWTDGSESTPFPAQVKIRIRKQCQPLLEDQFKPIIAENYYEQRLFWFELDQEQTDKLISLFSASSVIVSTSLPSNTQKWSSPFKSVQESGNIRTPSLECNAHPGQARVEWESWDAPGLCRVPALIGEGVAEREKRDCGPSYPSAKKWSDLFRASKAHSTGKVQEAATIETPALECDARPDEASEESESWDAPCLWAVENLIGKDEETTDEVASEIDYNEQLHFNPSVDRFSNLAMKKEMSSEHKHAEDTGIHYNEHLHLKPSVDCSSNLAMTKEMSLEHKHSEDTGIHYNEHLHLKPSVDCSSNLAMTKEMSSEHKHAEDTGIHYNEHLHLKPTVDCSSNLAMTKEMSSEHKHAEDTGIHYNEHLHLKPSVDCSLNLAMTKEMSSEHKHAEDSGLHGILTFQKHKMSSDDTYIPEASRTLETKSSEFQYIVAKLLQEVSELKLFQLKQSEKINSLELYLAELKDRCGLVTEEEFKSCDEPPSELDEKVLIVGGYDGSMWLSAVDSYSPSYDLMESLSPMNFARSSAAAAKLNGEVYLLGGVYGECWNDTVESYNPISNQWVNRPPLNQKKGGLAGVSLNEKIFAIGGGIGVEFFSEVHVFYPDEGRWIPTQSMLQKRYLTAAAEINGAIYVAGGYDGKDYLNSVERFDPREQSWTRLKNMSERRGSHSLSMLNEKLYAIGGYDGANELSSVEVLDPRVGFWMKGEPMKETRKYAGAVAIGDSIYVMGGVNEELKLLHTVECYKEGNGWQLTKLRGVGKRCSFSAVLL</sequence>
<proteinExistence type="predicted"/>
<protein>
    <recommendedName>
        <fullName evidence="2">DCD domain-containing protein</fullName>
    </recommendedName>
</protein>
<dbReference type="SMART" id="SM00767">
    <property type="entry name" value="DCD"/>
    <property type="match status" value="1"/>
</dbReference>
<dbReference type="Proteomes" id="UP001324115">
    <property type="component" value="Unassembled WGS sequence"/>
</dbReference>
<name>A0AAN7EVJ6_QUERU</name>
<evidence type="ECO:0000313" key="4">
    <source>
        <dbReference type="Proteomes" id="UP001324115"/>
    </source>
</evidence>